<name>A0AAE9J9T5_CAEBR</name>
<evidence type="ECO:0000256" key="1">
    <source>
        <dbReference type="SAM" id="MobiDB-lite"/>
    </source>
</evidence>
<protein>
    <submittedName>
        <fullName evidence="2">Uncharacterized protein</fullName>
    </submittedName>
</protein>
<keyword evidence="3" id="KW-1185">Reference proteome</keyword>
<evidence type="ECO:0000313" key="2">
    <source>
        <dbReference type="EMBL" id="UMM20667.1"/>
    </source>
</evidence>
<reference evidence="2 3" key="1">
    <citation type="submission" date="2022-04" db="EMBL/GenBank/DDBJ databases">
        <title>Chromosome-level reference genomes for two strains of Caenorhabditis briggsae: an improved platform for comparative genomics.</title>
        <authorList>
            <person name="Stevens L."/>
            <person name="Andersen E."/>
        </authorList>
    </citation>
    <scope>NUCLEOTIDE SEQUENCE [LARGE SCALE GENOMIC DNA]</scope>
    <source>
        <strain evidence="2">VX34</strain>
        <tissue evidence="2">Whole-organism</tissue>
    </source>
</reference>
<feature type="region of interest" description="Disordered" evidence="1">
    <location>
        <begin position="1"/>
        <end position="28"/>
    </location>
</feature>
<sequence length="79" mass="9009">MTDSPAMCNLWASNGPTTDHQRTSNGWANGRQAMGKQRIMNRPNQWIPLMDHQWESYRQPIGKLWASNGPSTDHTNEPC</sequence>
<organism evidence="2 3">
    <name type="scientific">Caenorhabditis briggsae</name>
    <dbReference type="NCBI Taxonomy" id="6238"/>
    <lineage>
        <taxon>Eukaryota</taxon>
        <taxon>Metazoa</taxon>
        <taxon>Ecdysozoa</taxon>
        <taxon>Nematoda</taxon>
        <taxon>Chromadorea</taxon>
        <taxon>Rhabditida</taxon>
        <taxon>Rhabditina</taxon>
        <taxon>Rhabditomorpha</taxon>
        <taxon>Rhabditoidea</taxon>
        <taxon>Rhabditidae</taxon>
        <taxon>Peloderinae</taxon>
        <taxon>Caenorhabditis</taxon>
    </lineage>
</organism>
<feature type="compositionally biased region" description="Polar residues" evidence="1">
    <location>
        <begin position="11"/>
        <end position="27"/>
    </location>
</feature>
<dbReference type="AlphaFoldDB" id="A0AAE9J9T5"/>
<evidence type="ECO:0000313" key="3">
    <source>
        <dbReference type="Proteomes" id="UP000829354"/>
    </source>
</evidence>
<dbReference type="Proteomes" id="UP000829354">
    <property type="component" value="Chromosome II"/>
</dbReference>
<accession>A0AAE9J9T5</accession>
<proteinExistence type="predicted"/>
<dbReference type="EMBL" id="CP092621">
    <property type="protein sequence ID" value="UMM20667.1"/>
    <property type="molecule type" value="Genomic_DNA"/>
</dbReference>
<gene>
    <name evidence="2" type="ORF">L5515_015854</name>
</gene>